<name>A0AA86PY66_9EUKA</name>
<dbReference type="EMBL" id="CATOUU010000776">
    <property type="protein sequence ID" value="CAI9947438.1"/>
    <property type="molecule type" value="Genomic_DNA"/>
</dbReference>
<keyword evidence="4" id="KW-1185">Reference proteome</keyword>
<gene>
    <name evidence="2" type="ORF">HINF_LOCUS35083</name>
    <name evidence="3" type="ORF">HINF_LOCUS38271</name>
</gene>
<keyword evidence="1" id="KW-0812">Transmembrane</keyword>
<evidence type="ECO:0000313" key="2">
    <source>
        <dbReference type="EMBL" id="CAI9947438.1"/>
    </source>
</evidence>
<feature type="transmembrane region" description="Helical" evidence="1">
    <location>
        <begin position="100"/>
        <end position="123"/>
    </location>
</feature>
<evidence type="ECO:0000313" key="4">
    <source>
        <dbReference type="Proteomes" id="UP001642409"/>
    </source>
</evidence>
<sequence length="131" mass="15552">MKQISAQKRLLLLFCLQYKRERLLSIRLFCKVENKVRIIDFGLKQTKTDLISAERSNDSSFRLCALILQMEFAEFFGFLWQRRLQGFLWFLDCGFGLRNLLQRSLFGVLLILRFFATSLLLVCRKNILSNF</sequence>
<evidence type="ECO:0000313" key="3">
    <source>
        <dbReference type="EMBL" id="CAL6040308.1"/>
    </source>
</evidence>
<accession>A0AA86PY66</accession>
<reference evidence="2" key="1">
    <citation type="submission" date="2023-06" db="EMBL/GenBank/DDBJ databases">
        <authorList>
            <person name="Kurt Z."/>
        </authorList>
    </citation>
    <scope>NUCLEOTIDE SEQUENCE</scope>
</reference>
<organism evidence="2">
    <name type="scientific">Hexamita inflata</name>
    <dbReference type="NCBI Taxonomy" id="28002"/>
    <lineage>
        <taxon>Eukaryota</taxon>
        <taxon>Metamonada</taxon>
        <taxon>Diplomonadida</taxon>
        <taxon>Hexamitidae</taxon>
        <taxon>Hexamitinae</taxon>
        <taxon>Hexamita</taxon>
    </lineage>
</organism>
<dbReference type="Proteomes" id="UP001642409">
    <property type="component" value="Unassembled WGS sequence"/>
</dbReference>
<feature type="transmembrane region" description="Helical" evidence="1">
    <location>
        <begin position="61"/>
        <end position="80"/>
    </location>
</feature>
<keyword evidence="1" id="KW-0472">Membrane</keyword>
<protein>
    <submittedName>
        <fullName evidence="3">Hypothetical_protein</fullName>
    </submittedName>
</protein>
<keyword evidence="1" id="KW-1133">Transmembrane helix</keyword>
<dbReference type="AlphaFoldDB" id="A0AA86PY66"/>
<reference evidence="3 4" key="2">
    <citation type="submission" date="2024-07" db="EMBL/GenBank/DDBJ databases">
        <authorList>
            <person name="Akdeniz Z."/>
        </authorList>
    </citation>
    <scope>NUCLEOTIDE SEQUENCE [LARGE SCALE GENOMIC DNA]</scope>
</reference>
<evidence type="ECO:0000256" key="1">
    <source>
        <dbReference type="SAM" id="Phobius"/>
    </source>
</evidence>
<comment type="caution">
    <text evidence="2">The sequence shown here is derived from an EMBL/GenBank/DDBJ whole genome shotgun (WGS) entry which is preliminary data.</text>
</comment>
<dbReference type="EMBL" id="CAXDID020000145">
    <property type="protein sequence ID" value="CAL6040308.1"/>
    <property type="molecule type" value="Genomic_DNA"/>
</dbReference>
<proteinExistence type="predicted"/>